<feature type="region of interest" description="Disordered" evidence="1">
    <location>
        <begin position="184"/>
        <end position="204"/>
    </location>
</feature>
<sequence length="303" mass="32619">MMPGKKGCCVVVVIAAAPSAERGRRYRSRPAPTGPPLAAGGAFVLGSPPGRHERETIPIAVVPDSSTHKDMSKLNKGDKDMPATAGISLSPLLNKAGSEPGLIYHLVTSVRAALEQLRRCEPLKIGRSRPRALVGNRRKSAARREAPRGAKRTLKEVGEEEMKCSVLTQSGTARSEVDWVVESGSKNARRSDRKGRGCSPPRMTAVRAPNLTRQAPVLSGNDSALSCLQCEAALTPATRIQGVPGEVCANFPAWHAVSRLEEGRRTSQERLGVWCTARLRTVYAAFYTVQVRRGKSLSAKPAR</sequence>
<keyword evidence="3" id="KW-1185">Reference proteome</keyword>
<dbReference type="EMBL" id="JABSTR010000011">
    <property type="protein sequence ID" value="KAH9381377.1"/>
    <property type="molecule type" value="Genomic_DNA"/>
</dbReference>
<evidence type="ECO:0000256" key="1">
    <source>
        <dbReference type="SAM" id="MobiDB-lite"/>
    </source>
</evidence>
<accession>A0A9J6H2Z1</accession>
<organism evidence="2 3">
    <name type="scientific">Haemaphysalis longicornis</name>
    <name type="common">Bush tick</name>
    <dbReference type="NCBI Taxonomy" id="44386"/>
    <lineage>
        <taxon>Eukaryota</taxon>
        <taxon>Metazoa</taxon>
        <taxon>Ecdysozoa</taxon>
        <taxon>Arthropoda</taxon>
        <taxon>Chelicerata</taxon>
        <taxon>Arachnida</taxon>
        <taxon>Acari</taxon>
        <taxon>Parasitiformes</taxon>
        <taxon>Ixodida</taxon>
        <taxon>Ixodoidea</taxon>
        <taxon>Ixodidae</taxon>
        <taxon>Haemaphysalinae</taxon>
        <taxon>Haemaphysalis</taxon>
    </lineage>
</organism>
<evidence type="ECO:0000313" key="3">
    <source>
        <dbReference type="Proteomes" id="UP000821853"/>
    </source>
</evidence>
<gene>
    <name evidence="2" type="ORF">HPB48_009043</name>
</gene>
<name>A0A9J6H2Z1_HAELO</name>
<protein>
    <submittedName>
        <fullName evidence="2">Uncharacterized protein</fullName>
    </submittedName>
</protein>
<reference evidence="2 3" key="1">
    <citation type="journal article" date="2020" name="Cell">
        <title>Large-Scale Comparative Analyses of Tick Genomes Elucidate Their Genetic Diversity and Vector Capacities.</title>
        <authorList>
            <consortium name="Tick Genome and Microbiome Consortium (TIGMIC)"/>
            <person name="Jia N."/>
            <person name="Wang J."/>
            <person name="Shi W."/>
            <person name="Du L."/>
            <person name="Sun Y."/>
            <person name="Zhan W."/>
            <person name="Jiang J.F."/>
            <person name="Wang Q."/>
            <person name="Zhang B."/>
            <person name="Ji P."/>
            <person name="Bell-Sakyi L."/>
            <person name="Cui X.M."/>
            <person name="Yuan T.T."/>
            <person name="Jiang B.G."/>
            <person name="Yang W.F."/>
            <person name="Lam T.T."/>
            <person name="Chang Q.C."/>
            <person name="Ding S.J."/>
            <person name="Wang X.J."/>
            <person name="Zhu J.G."/>
            <person name="Ruan X.D."/>
            <person name="Zhao L."/>
            <person name="Wei J.T."/>
            <person name="Ye R.Z."/>
            <person name="Que T.C."/>
            <person name="Du C.H."/>
            <person name="Zhou Y.H."/>
            <person name="Cheng J.X."/>
            <person name="Dai P.F."/>
            <person name="Guo W.B."/>
            <person name="Han X.H."/>
            <person name="Huang E.J."/>
            <person name="Li L.F."/>
            <person name="Wei W."/>
            <person name="Gao Y.C."/>
            <person name="Liu J.Z."/>
            <person name="Shao H.Z."/>
            <person name="Wang X."/>
            <person name="Wang C.C."/>
            <person name="Yang T.C."/>
            <person name="Huo Q.B."/>
            <person name="Li W."/>
            <person name="Chen H.Y."/>
            <person name="Chen S.E."/>
            <person name="Zhou L.G."/>
            <person name="Ni X.B."/>
            <person name="Tian J.H."/>
            <person name="Sheng Y."/>
            <person name="Liu T."/>
            <person name="Pan Y.S."/>
            <person name="Xia L.Y."/>
            <person name="Li J."/>
            <person name="Zhao F."/>
            <person name="Cao W.C."/>
        </authorList>
    </citation>
    <scope>NUCLEOTIDE SEQUENCE [LARGE SCALE GENOMIC DNA]</scope>
    <source>
        <strain evidence="2">HaeL-2018</strain>
    </source>
</reference>
<dbReference type="VEuPathDB" id="VectorBase:HLOH_041460"/>
<dbReference type="Proteomes" id="UP000821853">
    <property type="component" value="Chromosome 9"/>
</dbReference>
<proteinExistence type="predicted"/>
<dbReference type="AlphaFoldDB" id="A0A9J6H2Z1"/>
<comment type="caution">
    <text evidence="2">The sequence shown here is derived from an EMBL/GenBank/DDBJ whole genome shotgun (WGS) entry which is preliminary data.</text>
</comment>
<evidence type="ECO:0000313" key="2">
    <source>
        <dbReference type="EMBL" id="KAH9381377.1"/>
    </source>
</evidence>